<evidence type="ECO:0000256" key="1">
    <source>
        <dbReference type="SAM" id="Phobius"/>
    </source>
</evidence>
<dbReference type="EMBL" id="CP077095">
    <property type="protein sequence ID" value="QXI39522.1"/>
    <property type="molecule type" value="Genomic_DNA"/>
</dbReference>
<sequence>MSSPSEVFECRWQGSRLLLTAYLAGQVLALLTLAVVALPVWLCGLLVIACLAHACWVVPRRILLTHPQAITGLRRDPRGWCLYSRAVGWQPVRLCRDSVALPGLVVLRFVRKGRWWSEGQCIPGDALGHEQHRRLRVRLKFSRRRWAEVPG</sequence>
<evidence type="ECO:0008006" key="4">
    <source>
        <dbReference type="Google" id="ProtNLM"/>
    </source>
</evidence>
<keyword evidence="1" id="KW-0812">Transmembrane</keyword>
<dbReference type="Pfam" id="PF07254">
    <property type="entry name" value="Cpta_toxin"/>
    <property type="match status" value="1"/>
</dbReference>
<reference evidence="2 3" key="1">
    <citation type="journal article" date="2020" name="Microorganisms">
        <title>Reliable Identification of Environmental Pseudomonas Isolates Using the rpoD Gene.</title>
        <authorList>
            <consortium name="The Broad Institute Genome Sequencing Platform"/>
            <person name="Girard L."/>
            <person name="Lood C."/>
            <person name="Rokni-Zadeh H."/>
            <person name="van Noort V."/>
            <person name="Lavigne R."/>
            <person name="De Mot R."/>
        </authorList>
    </citation>
    <scope>NUCLEOTIDE SEQUENCE [LARGE SCALE GENOMIC DNA]</scope>
    <source>
        <strain evidence="2 3">RW9S1A</strain>
    </source>
</reference>
<evidence type="ECO:0000313" key="2">
    <source>
        <dbReference type="EMBL" id="QXI39522.1"/>
    </source>
</evidence>
<name>A0A9E6PZ20_9PSED</name>
<organism evidence="2 3">
    <name type="scientific">Pseudomonas xantholysinigenes</name>
    <dbReference type="NCBI Taxonomy" id="2745490"/>
    <lineage>
        <taxon>Bacteria</taxon>
        <taxon>Pseudomonadati</taxon>
        <taxon>Pseudomonadota</taxon>
        <taxon>Gammaproteobacteria</taxon>
        <taxon>Pseudomonadales</taxon>
        <taxon>Pseudomonadaceae</taxon>
        <taxon>Pseudomonas</taxon>
    </lineage>
</organism>
<dbReference type="Proteomes" id="UP000633418">
    <property type="component" value="Chromosome"/>
</dbReference>
<feature type="transmembrane region" description="Helical" evidence="1">
    <location>
        <begin position="27"/>
        <end position="58"/>
    </location>
</feature>
<keyword evidence="3" id="KW-1185">Reference proteome</keyword>
<dbReference type="KEGG" id="pxn:HU772_005410"/>
<proteinExistence type="predicted"/>
<dbReference type="RefSeq" id="WP_186659176.1">
    <property type="nucleotide sequence ID" value="NZ_CP077095.1"/>
</dbReference>
<evidence type="ECO:0000313" key="3">
    <source>
        <dbReference type="Proteomes" id="UP000633418"/>
    </source>
</evidence>
<reference evidence="2 3" key="2">
    <citation type="journal article" date="2021" name="Microorganisms">
        <title>The Ever-Expanding Pseudomonas Genus: Description of 43 New Species and Partition of the Pseudomonas putida Group.</title>
        <authorList>
            <person name="Girard L."/>
            <person name="Lood C."/>
            <person name="Hofte M."/>
            <person name="Vandamme P."/>
            <person name="Rokni-Zadeh H."/>
            <person name="van Noort V."/>
            <person name="Lavigne R."/>
            <person name="De Mot R."/>
        </authorList>
    </citation>
    <scope>NUCLEOTIDE SEQUENCE [LARGE SCALE GENOMIC DNA]</scope>
    <source>
        <strain evidence="2 3">RW9S1A</strain>
    </source>
</reference>
<keyword evidence="1" id="KW-0472">Membrane</keyword>
<dbReference type="InterPro" id="IPR009883">
    <property type="entry name" value="YgfX"/>
</dbReference>
<keyword evidence="1" id="KW-1133">Transmembrane helix</keyword>
<gene>
    <name evidence="2" type="ORF">HU772_005410</name>
</gene>
<accession>A0A9E6PZ20</accession>
<dbReference type="AlphaFoldDB" id="A0A9E6PZ20"/>
<protein>
    <recommendedName>
        <fullName evidence="4">Toxin CptA</fullName>
    </recommendedName>
</protein>